<dbReference type="AlphaFoldDB" id="K0R770"/>
<feature type="region of interest" description="Disordered" evidence="1">
    <location>
        <begin position="1"/>
        <end position="31"/>
    </location>
</feature>
<organism evidence="3 4">
    <name type="scientific">Thalassiosira oceanica</name>
    <name type="common">Marine diatom</name>
    <dbReference type="NCBI Taxonomy" id="159749"/>
    <lineage>
        <taxon>Eukaryota</taxon>
        <taxon>Sar</taxon>
        <taxon>Stramenopiles</taxon>
        <taxon>Ochrophyta</taxon>
        <taxon>Bacillariophyta</taxon>
        <taxon>Coscinodiscophyceae</taxon>
        <taxon>Thalassiosirophycidae</taxon>
        <taxon>Thalassiosirales</taxon>
        <taxon>Thalassiosiraceae</taxon>
        <taxon>Thalassiosira</taxon>
    </lineage>
</organism>
<feature type="compositionally biased region" description="Low complexity" evidence="1">
    <location>
        <begin position="474"/>
        <end position="483"/>
    </location>
</feature>
<dbReference type="PANTHER" id="PTHR33418:SF1">
    <property type="entry name" value="HELICASE-ASSOCIATED DOMAIN-CONTAINING PROTEIN"/>
    <property type="match status" value="1"/>
</dbReference>
<feature type="domain" description="Helicase-associated" evidence="2">
    <location>
        <begin position="342"/>
        <end position="399"/>
    </location>
</feature>
<dbReference type="Gene3D" id="6.10.140.530">
    <property type="match status" value="4"/>
</dbReference>
<evidence type="ECO:0000259" key="2">
    <source>
        <dbReference type="Pfam" id="PF03457"/>
    </source>
</evidence>
<accession>K0R770</accession>
<reference evidence="3 4" key="1">
    <citation type="journal article" date="2012" name="Genome Biol.">
        <title>Genome and low-iron response of an oceanic diatom adapted to chronic iron limitation.</title>
        <authorList>
            <person name="Lommer M."/>
            <person name="Specht M."/>
            <person name="Roy A.S."/>
            <person name="Kraemer L."/>
            <person name="Andreson R."/>
            <person name="Gutowska M.A."/>
            <person name="Wolf J."/>
            <person name="Bergner S.V."/>
            <person name="Schilhabel M.B."/>
            <person name="Klostermeier U.C."/>
            <person name="Beiko R.G."/>
            <person name="Rosenstiel P."/>
            <person name="Hippler M."/>
            <person name="Laroche J."/>
        </authorList>
    </citation>
    <scope>NUCLEOTIDE SEQUENCE [LARGE SCALE GENOMIC DNA]</scope>
    <source>
        <strain evidence="3 4">CCMP1005</strain>
    </source>
</reference>
<dbReference type="Pfam" id="PF03457">
    <property type="entry name" value="HA"/>
    <property type="match status" value="4"/>
</dbReference>
<keyword evidence="4" id="KW-1185">Reference proteome</keyword>
<feature type="region of interest" description="Disordered" evidence="1">
    <location>
        <begin position="441"/>
        <end position="523"/>
    </location>
</feature>
<dbReference type="InterPro" id="IPR005114">
    <property type="entry name" value="Helicase_assoc"/>
</dbReference>
<feature type="domain" description="Helicase-associated" evidence="2">
    <location>
        <begin position="285"/>
        <end position="332"/>
    </location>
</feature>
<evidence type="ECO:0000256" key="1">
    <source>
        <dbReference type="SAM" id="MobiDB-lite"/>
    </source>
</evidence>
<feature type="domain" description="Helicase-associated" evidence="2">
    <location>
        <begin position="200"/>
        <end position="242"/>
    </location>
</feature>
<name>K0R770_THAOC</name>
<dbReference type="PANTHER" id="PTHR33418">
    <property type="entry name" value="HELICASE-ASSOCIATED"/>
    <property type="match status" value="1"/>
</dbReference>
<feature type="compositionally biased region" description="Basic and acidic residues" evidence="1">
    <location>
        <begin position="1"/>
        <end position="19"/>
    </location>
</feature>
<comment type="caution">
    <text evidence="3">The sequence shown here is derived from an EMBL/GenBank/DDBJ whole genome shotgun (WGS) entry which is preliminary data.</text>
</comment>
<dbReference type="OrthoDB" id="45515at2759"/>
<dbReference type="Proteomes" id="UP000266841">
    <property type="component" value="Unassembled WGS sequence"/>
</dbReference>
<protein>
    <recommendedName>
        <fullName evidence="2">Helicase-associated domain-containing protein</fullName>
    </recommendedName>
</protein>
<gene>
    <name evidence="3" type="ORF">THAOC_33349</name>
</gene>
<evidence type="ECO:0000313" key="3">
    <source>
        <dbReference type="EMBL" id="EJK47899.1"/>
    </source>
</evidence>
<feature type="domain" description="Helicase-associated" evidence="2">
    <location>
        <begin position="100"/>
        <end position="147"/>
    </location>
</feature>
<sequence>MDPHEHHHQHDADEHHHFIDAPAPPPLGPAGLDNYSTDIYHPIPIQQEPIIEHEPYRPPRLSRDEIYALQWEENYLKLEGVYYCSCKAAALGRLTDQSFTDFKKKNGHCNVQQNSGSLGFWVCNLRTLRKKGKLSTERVQRLDALEFNWVAKERRSWYEWYMELVAYHAHVRKVFDLSTHKRSLEVLMFIAISISPLSLAKQHGHSRVPQNSGPLGRWVNQQRVHCAKLSHDKFQKLEALDFFWGNKRGPRGLTKTWEERLDELEGERCRHLPLFRKCHLAQPYQEYRCQHGNCNVPTNGGSLGIWVNTQRQMFRKNRLSEDRITILTDMGFAWGTSRAEKTKTWGERYSDLKAFQTKHGHCNVPRQKGLGVWVNNQRFLQRKGKLTDEQVLLLDKIGFVWNHGSLTGERSSLARASIVSKHVPVAMGKDTMPMTKIKTEESLHDAKPAAEGPPADAPLEGQDASAHADEFDAATETDAAAQAIRQAEMRTDAALGLDTFAPAPVPEQGIEEDEEAKGHEMEV</sequence>
<evidence type="ECO:0000313" key="4">
    <source>
        <dbReference type="Proteomes" id="UP000266841"/>
    </source>
</evidence>
<dbReference type="EMBL" id="AGNL01046495">
    <property type="protein sequence ID" value="EJK47899.1"/>
    <property type="molecule type" value="Genomic_DNA"/>
</dbReference>
<proteinExistence type="predicted"/>